<dbReference type="EMBL" id="CADEBD010000387">
    <property type="protein sequence ID" value="CAB3252890.1"/>
    <property type="molecule type" value="Genomic_DNA"/>
</dbReference>
<organism evidence="2 3">
    <name type="scientific">Arctia plantaginis</name>
    <name type="common">Wood tiger moth</name>
    <name type="synonym">Phalaena plantaginis</name>
    <dbReference type="NCBI Taxonomy" id="874455"/>
    <lineage>
        <taxon>Eukaryota</taxon>
        <taxon>Metazoa</taxon>
        <taxon>Ecdysozoa</taxon>
        <taxon>Arthropoda</taxon>
        <taxon>Hexapoda</taxon>
        <taxon>Insecta</taxon>
        <taxon>Pterygota</taxon>
        <taxon>Neoptera</taxon>
        <taxon>Endopterygota</taxon>
        <taxon>Lepidoptera</taxon>
        <taxon>Glossata</taxon>
        <taxon>Ditrysia</taxon>
        <taxon>Noctuoidea</taxon>
        <taxon>Erebidae</taxon>
        <taxon>Arctiinae</taxon>
        <taxon>Arctia</taxon>
    </lineage>
</organism>
<gene>
    <name evidence="2" type="ORF">APLA_LOCUS14156</name>
</gene>
<name>A0A8S1B3I1_ARCPL</name>
<feature type="compositionally biased region" description="Basic and acidic residues" evidence="1">
    <location>
        <begin position="73"/>
        <end position="89"/>
    </location>
</feature>
<proteinExistence type="predicted"/>
<evidence type="ECO:0000313" key="3">
    <source>
        <dbReference type="Proteomes" id="UP000494256"/>
    </source>
</evidence>
<evidence type="ECO:0000256" key="1">
    <source>
        <dbReference type="SAM" id="MobiDB-lite"/>
    </source>
</evidence>
<dbReference type="AlphaFoldDB" id="A0A8S1B3I1"/>
<reference evidence="2 3" key="1">
    <citation type="submission" date="2020-04" db="EMBL/GenBank/DDBJ databases">
        <authorList>
            <person name="Wallbank WR R."/>
            <person name="Pardo Diaz C."/>
            <person name="Kozak K."/>
            <person name="Martin S."/>
            <person name="Jiggins C."/>
            <person name="Moest M."/>
            <person name="Warren A I."/>
            <person name="Byers J.R.P. K."/>
            <person name="Montejo-Kovacevich G."/>
            <person name="Yen C E."/>
        </authorList>
    </citation>
    <scope>NUCLEOTIDE SEQUENCE [LARGE SCALE GENOMIC DNA]</scope>
</reference>
<protein>
    <submittedName>
        <fullName evidence="2">Uncharacterized protein</fullName>
    </submittedName>
</protein>
<accession>A0A8S1B3I1</accession>
<evidence type="ECO:0000313" key="2">
    <source>
        <dbReference type="EMBL" id="CAB3252890.1"/>
    </source>
</evidence>
<dbReference type="OrthoDB" id="9990458at2759"/>
<sequence>MASENCTYKSALYKYLKETRAVVNVLLHRSKYIGGNVGNSSEQASDLDDIQQFSKPTVEQTSKPTFRDILLKDHLKSNKKDEQSKDKTQNKNRKHNRKDTSENSMDFQEHIIEENTGTGEPESVAKRKRNKNASFWEILKQIKSTLISNKSLEEKIVEVTQLILKGLNN</sequence>
<feature type="region of interest" description="Disordered" evidence="1">
    <location>
        <begin position="73"/>
        <end position="107"/>
    </location>
</feature>
<comment type="caution">
    <text evidence="2">The sequence shown here is derived from an EMBL/GenBank/DDBJ whole genome shotgun (WGS) entry which is preliminary data.</text>
</comment>
<dbReference type="Proteomes" id="UP000494256">
    <property type="component" value="Unassembled WGS sequence"/>
</dbReference>